<name>A0A6J0PAM2_ELAGV</name>
<evidence type="ECO:0000313" key="5">
    <source>
        <dbReference type="RefSeq" id="XP_010942426.1"/>
    </source>
</evidence>
<evidence type="ECO:0000256" key="2">
    <source>
        <dbReference type="ARBA" id="ARBA00022618"/>
    </source>
</evidence>
<keyword evidence="2" id="KW-0132">Cell division</keyword>
<dbReference type="RefSeq" id="XP_019701314.1">
    <property type="nucleotide sequence ID" value="XM_019845755.2"/>
</dbReference>
<evidence type="ECO:0000313" key="7">
    <source>
        <dbReference type="RefSeq" id="XP_019701316.1"/>
    </source>
</evidence>
<dbReference type="PANTHER" id="PTHR15615">
    <property type="match status" value="1"/>
</dbReference>
<keyword evidence="3" id="KW-0131">Cell cycle</keyword>
<dbReference type="Pfam" id="PF08613">
    <property type="entry name" value="Cyclin"/>
    <property type="match status" value="1"/>
</dbReference>
<evidence type="ECO:0000313" key="6">
    <source>
        <dbReference type="RefSeq" id="XP_019701314.1"/>
    </source>
</evidence>
<dbReference type="InterPro" id="IPR013922">
    <property type="entry name" value="Cyclin_PHO80-like"/>
</dbReference>
<evidence type="ECO:0000256" key="3">
    <source>
        <dbReference type="ARBA" id="ARBA00023306"/>
    </source>
</evidence>
<evidence type="ECO:0000313" key="4">
    <source>
        <dbReference type="Proteomes" id="UP000504607"/>
    </source>
</evidence>
<dbReference type="OrthoDB" id="337735at2759"/>
<protein>
    <submittedName>
        <fullName evidence="5 6">Cyclin-P3-1</fullName>
    </submittedName>
</protein>
<dbReference type="AlphaFoldDB" id="A0A6J0PAM2"/>
<dbReference type="GO" id="GO:0051301">
    <property type="term" value="P:cell division"/>
    <property type="evidence" value="ECO:0007669"/>
    <property type="project" value="UniProtKB-KW"/>
</dbReference>
<dbReference type="SUPFAM" id="SSF47954">
    <property type="entry name" value="Cyclin-like"/>
    <property type="match status" value="1"/>
</dbReference>
<sequence length="222" mass="25450">MGSLAPELETVHWEIYLSLGLKTSGRRKSEFPRILSLLSSLLERVVQKNEMLLDSNKIKNAVTVFHGLRAPNISIQKYLERIFKYSKCSPSCFVLAHIYIDRFLHQPDIHLTSLNVHRLLITSIVVAAKFIDDAFFNNAYYAKVGGVSTVEMNRLELNFLFNLDFRLQVNLETFGSYCLQLKKQATECSVERPIQVCRLKDWTTKEDSKCQPAVPRYNCGAV</sequence>
<dbReference type="InterPro" id="IPR036915">
    <property type="entry name" value="Cyclin-like_sf"/>
</dbReference>
<dbReference type="Gene3D" id="1.10.472.10">
    <property type="entry name" value="Cyclin-like"/>
    <property type="match status" value="1"/>
</dbReference>
<reference evidence="5 6" key="1">
    <citation type="submission" date="2025-04" db="UniProtKB">
        <authorList>
            <consortium name="RefSeq"/>
        </authorList>
    </citation>
    <scope>IDENTIFICATION</scope>
</reference>
<keyword evidence="4" id="KW-1185">Reference proteome</keyword>
<dbReference type="KEGG" id="egu:105060432"/>
<dbReference type="Proteomes" id="UP000504607">
    <property type="component" value="Unplaced"/>
</dbReference>
<dbReference type="GO" id="GO:0019901">
    <property type="term" value="F:protein kinase binding"/>
    <property type="evidence" value="ECO:0007669"/>
    <property type="project" value="InterPro"/>
</dbReference>
<comment type="similarity">
    <text evidence="1">Belongs to the cyclin family. Cyclin U/P subfamily.</text>
</comment>
<dbReference type="CDD" id="cd20604">
    <property type="entry name" value="CYCLIN_AtCycU-like"/>
    <property type="match status" value="1"/>
</dbReference>
<accession>A0A6J0PAM2</accession>
<dbReference type="GeneID" id="105060432"/>
<dbReference type="RefSeq" id="XP_010942426.1">
    <property type="nucleotide sequence ID" value="XM_010944124.3"/>
</dbReference>
<gene>
    <name evidence="5 6 7" type="primary">LOC105060432</name>
</gene>
<evidence type="ECO:0000256" key="1">
    <source>
        <dbReference type="ARBA" id="ARBA00007215"/>
    </source>
</evidence>
<dbReference type="RefSeq" id="XP_019701316.1">
    <property type="nucleotide sequence ID" value="XM_019845757.2"/>
</dbReference>
<organism evidence="4 6">
    <name type="scientific">Elaeis guineensis var. tenera</name>
    <name type="common">Oil palm</name>
    <dbReference type="NCBI Taxonomy" id="51953"/>
    <lineage>
        <taxon>Eukaryota</taxon>
        <taxon>Viridiplantae</taxon>
        <taxon>Streptophyta</taxon>
        <taxon>Embryophyta</taxon>
        <taxon>Tracheophyta</taxon>
        <taxon>Spermatophyta</taxon>
        <taxon>Magnoliopsida</taxon>
        <taxon>Liliopsida</taxon>
        <taxon>Arecaceae</taxon>
        <taxon>Arecoideae</taxon>
        <taxon>Cocoseae</taxon>
        <taxon>Elaeidinae</taxon>
        <taxon>Elaeis</taxon>
    </lineage>
</organism>
<proteinExistence type="inferred from homology"/>
<dbReference type="PANTHER" id="PTHR15615:SF108">
    <property type="entry name" value="PROTEIN CNPPD1"/>
    <property type="match status" value="1"/>
</dbReference>